<dbReference type="Proteomes" id="UP001140949">
    <property type="component" value="Unassembled WGS sequence"/>
</dbReference>
<keyword evidence="3" id="KW-1185">Reference proteome</keyword>
<gene>
    <name evidence="2" type="ORF">M6B38_352080</name>
</gene>
<feature type="compositionally biased region" description="Pro residues" evidence="1">
    <location>
        <begin position="12"/>
        <end position="21"/>
    </location>
</feature>
<name>A0AAX6GQR2_IRIPA</name>
<proteinExistence type="predicted"/>
<feature type="compositionally biased region" description="Polar residues" evidence="1">
    <location>
        <begin position="77"/>
        <end position="86"/>
    </location>
</feature>
<feature type="region of interest" description="Disordered" evidence="1">
    <location>
        <begin position="1"/>
        <end position="39"/>
    </location>
</feature>
<evidence type="ECO:0000313" key="2">
    <source>
        <dbReference type="EMBL" id="KAJ6830914.1"/>
    </source>
</evidence>
<dbReference type="EMBL" id="JANAVB010017195">
    <property type="protein sequence ID" value="KAJ6830914.1"/>
    <property type="molecule type" value="Genomic_DNA"/>
</dbReference>
<sequence length="1087" mass="118475">MSFGSSAGGGRPTPPLPPPPARSSSSTLSPLAPPFTVNPNLVRVDSSALEFLPVGFSSCSAGGLADQPGLAPDPSGVSPNPNSDHAQSFPHGGAFEGFRAYPYDSNLWQGEPVSSSKGKLHYGSECTDWLQPEIPEFVTNNYPYSISEGATGIPTSAYRCEPVRCVPLLPLSEALPVKDACNPFGSDTMYTFSKRGATAQYNNSESSVRVSSSLHKGMSYSHVLNPFSTESCKTFDSESSYDRYIAELDSSRTDPTAYYYPATTISTSFQQTAPSASGTGSYMGINMLKDTYFAFDNPYSINAEFVDSLPVKEFRMNKNFEAKESHKNFEVKEGCASFQRTATSATGTNSHMGIGVLKDKSFTFEDQYSFNTDYVDRLPVKEATANKKLEAKEGCRSFQLTASSASGTSSYMGIGMVKDKSFTFEDPHSISSDYVDYIPVNESRANQGFEASSDEISRMRNAEKSSGISMDYFSSGHESAIRKSMIQSREANSGLKIKHLDLPNAFTTYCGLAEPADGPSQDSSGTLDQTVDSPCWKGASVSQQSPFSSLDPGFCQSVEVESKRCNNQKQIPVGAGYSESLSFELFTDLICKEQTEDSLIYNLQQSSSLLPTTRKICGDTCKRPSDCGEEIQHSGIHKEQSIEERSDKEREPDGNDNDVAALNQEIVISSNQSIPTAGIANHKTSYKGAVQGSLSECQPLTTHLATPSDNAEPLASSLVMVKDAPLTVILGQLQYLSEMLASSDNFAANELTDHDCELLRLIIDNLGEFAIKNKKDFSKGNFPDSEPKAAQLKMNGLKGNDVMNQNINISHDTNGSVHSVRSGINNNELDNLAFDCGASYVNKDHDVVQAFQTIQEKSYYEQEERVQSAVYKKLWIDAEAALCSMKYELQVAQMKTDTVKNNHLIEGYSQQVPLLPRLKPVYNEHEPPKPKQIKPLEALHSDEEIDPSVMARINVLIGRQDRPSSENGGIDPSVMARLNVLKRRDDVTSSLSSEHQQKMSTPQTDMWLTEDSMYTMGGAEGKTAALENNDDGLLGSAAAKDVQPSTLSVMGFQSHTSSGPARQILSGSQGNSSSSSEWEHVIREDLN</sequence>
<accession>A0AAX6GQR2</accession>
<feature type="compositionally biased region" description="Low complexity" evidence="1">
    <location>
        <begin position="1066"/>
        <end position="1076"/>
    </location>
</feature>
<dbReference type="PANTHER" id="PTHR34361:SF2">
    <property type="entry name" value="OS08G0157800 PROTEIN"/>
    <property type="match status" value="1"/>
</dbReference>
<feature type="region of interest" description="Disordered" evidence="1">
    <location>
        <begin position="628"/>
        <end position="657"/>
    </location>
</feature>
<dbReference type="PANTHER" id="PTHR34361">
    <property type="entry name" value="OS08G0157800 PROTEIN"/>
    <property type="match status" value="1"/>
</dbReference>
<feature type="compositionally biased region" description="Basic and acidic residues" evidence="1">
    <location>
        <begin position="628"/>
        <end position="653"/>
    </location>
</feature>
<feature type="region of interest" description="Disordered" evidence="1">
    <location>
        <begin position="1050"/>
        <end position="1087"/>
    </location>
</feature>
<reference evidence="2" key="2">
    <citation type="submission" date="2023-04" db="EMBL/GenBank/DDBJ databases">
        <authorList>
            <person name="Bruccoleri R.E."/>
            <person name="Oakeley E.J."/>
            <person name="Faust A.-M."/>
            <person name="Dessus-Babus S."/>
            <person name="Altorfer M."/>
            <person name="Burckhardt D."/>
            <person name="Oertli M."/>
            <person name="Naumann U."/>
            <person name="Petersen F."/>
            <person name="Wong J."/>
        </authorList>
    </citation>
    <scope>NUCLEOTIDE SEQUENCE</scope>
    <source>
        <strain evidence="2">GSM-AAB239-AS_SAM_17_03QT</strain>
        <tissue evidence="2">Leaf</tissue>
    </source>
</reference>
<feature type="compositionally biased region" description="Polar residues" evidence="1">
    <location>
        <begin position="1050"/>
        <end position="1060"/>
    </location>
</feature>
<protein>
    <submittedName>
        <fullName evidence="2">Uncharacterized protein</fullName>
    </submittedName>
</protein>
<feature type="compositionally biased region" description="Gly residues" evidence="1">
    <location>
        <begin position="1"/>
        <end position="11"/>
    </location>
</feature>
<evidence type="ECO:0000313" key="3">
    <source>
        <dbReference type="Proteomes" id="UP001140949"/>
    </source>
</evidence>
<organism evidence="2 3">
    <name type="scientific">Iris pallida</name>
    <name type="common">Sweet iris</name>
    <dbReference type="NCBI Taxonomy" id="29817"/>
    <lineage>
        <taxon>Eukaryota</taxon>
        <taxon>Viridiplantae</taxon>
        <taxon>Streptophyta</taxon>
        <taxon>Embryophyta</taxon>
        <taxon>Tracheophyta</taxon>
        <taxon>Spermatophyta</taxon>
        <taxon>Magnoliopsida</taxon>
        <taxon>Liliopsida</taxon>
        <taxon>Asparagales</taxon>
        <taxon>Iridaceae</taxon>
        <taxon>Iridoideae</taxon>
        <taxon>Irideae</taxon>
        <taxon>Iris</taxon>
    </lineage>
</organism>
<comment type="caution">
    <text evidence="2">The sequence shown here is derived from an EMBL/GenBank/DDBJ whole genome shotgun (WGS) entry which is preliminary data.</text>
</comment>
<evidence type="ECO:0000256" key="1">
    <source>
        <dbReference type="SAM" id="MobiDB-lite"/>
    </source>
</evidence>
<dbReference type="AlphaFoldDB" id="A0AAX6GQR2"/>
<reference evidence="2" key="1">
    <citation type="journal article" date="2023" name="GigaByte">
        <title>Genome assembly of the bearded iris, Iris pallida Lam.</title>
        <authorList>
            <person name="Bruccoleri R.E."/>
            <person name="Oakeley E.J."/>
            <person name="Faust A.M.E."/>
            <person name="Altorfer M."/>
            <person name="Dessus-Babus S."/>
            <person name="Burckhardt D."/>
            <person name="Oertli M."/>
            <person name="Naumann U."/>
            <person name="Petersen F."/>
            <person name="Wong J."/>
        </authorList>
    </citation>
    <scope>NUCLEOTIDE SEQUENCE</scope>
    <source>
        <strain evidence="2">GSM-AAB239-AS_SAM_17_03QT</strain>
    </source>
</reference>
<feature type="region of interest" description="Disordered" evidence="1">
    <location>
        <begin position="65"/>
        <end position="91"/>
    </location>
</feature>
<feature type="compositionally biased region" description="Basic and acidic residues" evidence="1">
    <location>
        <begin position="1077"/>
        <end position="1087"/>
    </location>
</feature>